<sequence length="2442" mass="271013">MFSTTVSAHPFQQQRDTTAPGGRKDTIAHRTDTVGLSADYYMSLMRRAADSIRRQRDSVRRIPDTARPGDSLRFPIHDRRGDRFSYPNNNPFDLKDPSNLRDSIVYDPATNQYYIIEKVGNQYYRKPTYLTFEEMMKMSGDSAENDYFRKRADALDALNRRLLRPKLSVSDNLFNRIFGNGKIDIRPQGNVDITAGYMGQNIQNPTLPESARRTGGFDFNENANLQVVGNIGDKLKLPISYNTLANFDFENQLKLDYTGGPDEIIKKVEAGNVSFTTPSTLMTGAQSLFGIKTRMQFGKLSVTAVLANQRSQKQTVSSQGGAQVTSFSFKADDYDENRHFLLAQYFRNNYNTAMSTLPLVSSQVQILRIEVWVTNRNGVDTGSRQIVGLMDLGEPSPYNNRIGRGTGTTGLPYNDANTEYRSIINDPTSRSPTSAANKLNSLGLTQVQDFEIVYARKLNATDYYFNPQVGFISVNQTLQANDVLAVAYQYSYNGHIYQVGEFSTDVPPDTTAGTGGGASKVLYLKLLKATSQRTNLPLWNLMMKNVYSLKTPGGSYLANIQQQGFQFNVNYDEPSKGTKRYLPEGPKANLPLLTVLGLDRLNAHNDPGADGIFDYIEGLTVISNQGRIIFPVLEPFGRDLDTLAFAGAPQSLKNKYVFYQLYDTIKAVAQTFANVDRYVLNGTAKGQSASTLSLNAYNVPPGSVVVTAGGQTLRENVDYVVDYNLGQVQIINQAIINSGVPVNVSYENNANFGLQQRSFMGVRLDYLAKSTATESLNIGATFERLNERPFFSKTDYGEDPIRNSMYGTDINYRGQLPQLTRLLDKLPFYSTKEMSTINAYGEGAILKPGHPPQIGSGNSGAVYIDDFEGSTSAIDLRFPLTSWALASTPAVPIGSTSTYPPLFPEGNLSDSLDYGFNRAKLAWYNIEPTLQDPSNPNNPVASLGNVLQDPRVAPLQVQQLFPQQTVQTGQAQLVTFDMAYYPTDRGPYNFDARPGSIAPNGKLNNPKKRWGGIMRALDQTDFETANIEVLQFWVLSPFAKTLSGVGNSTGGQLYVDLGSISEDILKDGKKEFENGLNTPNITAEIDSSSVWGRVPANPIQVTTAFSNNAADRPYQDVGLDGMTDQEEQQKYARYLQALGATIGTGSQAYLNAQNDPSNDNFLNYRDASYDASKTGILGRYKNINNPQGNSPIATAGQTTISAYTLYPDQEDLNKDNTMNTLEQYFEYKVNMTPDSLGKSQGYNFITDSVNFTPSGGGAPQTWYQMTIPLAEYYQNVGNMPDFRSIQFIRMYMTGWSDSVVLRFAQLQLVRNSWRSFAYKVDTTGNMTLLPTSNTSFNVTAVNIEQNSSRQPINYVSPPGVVRQQELSNNNVNLLLNEQAMSLQICNLAQGDVRGVYKTTNLDLRRYGTMDMFVHAEAVVQGTVNDFDMSYVVRLGSDFVSNYYEIRVPIHVTQWKLKATADEVWPSGNNLNLNLGRLIQLKVDRNNKGSTNTYYKETDADGRSYAVLGNPNLGAIQAFFLGVQNVNRTTVCTEVWFNELRLTDISEKGGWAAVGKVDVKLADLGTLTVSGSNKSAGWGTIDQSTNQRSLDNNAEVDAAINIDAGKLLPKKAAISIPIYAGVTKQTSTPEYDPFDLDIKLKDKINAAPAAQKDSIRKQAIDQTTVQTVNFTNVHKNNTSNKKLKVWSIENVNVSYSYSRSEHHSPLASEDELIVHKAILAYNYTRTAKFITPFRKMIKSRSPWLGLVRDFNFNPMPTVLGFQANVNRQFGAYRSRNIGGPDILPESFNKFFTFDRLYTLRWDLTKSLALDFTATNRAWVDEDTGRLSKQGRHQMWQHFWKGGRTILYNQNTNITYTLPTSKLPMLDWTTIKAGYSATYTWTGASLLPAAHALGNTLANTQQRTILADLDFTRLYSKWKLLRGLDQPPPRTIMVGGRQVPDTARRNTGTPPQTAALTGVPKALVKLLTSLKHITFNYADNSGSTIYGFLDSTRALGMNFHSMEPGWAYVFGKRADTNFINKLGKRHLISTDSALNNQNLISYTQKISASATLEPVRDLRISINIDKTFGQNYSELYKDTIGGTGYARLNPYIAGTFNISFISYKTLFEHYRPDQISETFHRFENYRAIISSRLGAINPYTGGLLGSDGYAVGYGRYAQDVLIPAFIAAYTGKSPTTVALINEKGGNVTTNPFSGYLPKPNWHITYNGLSRLPWFSRIFTSFNLTNAYTGNLSMNSFNSNLNYSDPSRYGQPGFIDTLTGNFVPYFQVPNITISEQFSPLLGVDMQFVNLMTAAASYSRSRQLSLSLVDFQLSETHSSELSVTLGYRKKNVGLPFGWKVPGNGKTPPAGPPGSINAQKGSNDLIVKLTVSVRDDAMSSSYLDQNASLPTGGQTVVHIGPTVDYVLNNRINLSFYFDQMRTTPKISTTPPIVTTKGGIHIRISLAP</sequence>
<comment type="caution">
    <text evidence="3">The sequence shown here is derived from an EMBL/GenBank/DDBJ whole genome shotgun (WGS) entry which is preliminary data.</text>
</comment>
<evidence type="ECO:0000256" key="1">
    <source>
        <dbReference type="SAM" id="MobiDB-lite"/>
    </source>
</evidence>
<accession>A0A8J2XW13</accession>
<protein>
    <submittedName>
        <fullName evidence="3">Cell surface protein SprA</fullName>
    </submittedName>
</protein>
<feature type="domain" description="Gliding motility protein SprA N-terminal" evidence="2">
    <location>
        <begin position="1134"/>
        <end position="1642"/>
    </location>
</feature>
<dbReference type="InterPro" id="IPR025684">
    <property type="entry name" value="SprA_N_dom"/>
</dbReference>
<dbReference type="Proteomes" id="UP000607559">
    <property type="component" value="Unassembled WGS sequence"/>
</dbReference>
<feature type="region of interest" description="Disordered" evidence="1">
    <location>
        <begin position="1"/>
        <end position="28"/>
    </location>
</feature>
<dbReference type="EMBL" id="BMJC01000006">
    <property type="protein sequence ID" value="GGB22576.1"/>
    <property type="molecule type" value="Genomic_DNA"/>
</dbReference>
<gene>
    <name evidence="3" type="primary">sprA</name>
    <name evidence="3" type="ORF">GCM10011511_53150</name>
</gene>
<feature type="domain" description="Gliding motility protein SprA N-terminal" evidence="2">
    <location>
        <begin position="100"/>
        <end position="377"/>
    </location>
</feature>
<evidence type="ECO:0000313" key="4">
    <source>
        <dbReference type="Proteomes" id="UP000607559"/>
    </source>
</evidence>
<dbReference type="InterPro" id="IPR026377">
    <property type="entry name" value="Cell_surface_SprA"/>
</dbReference>
<evidence type="ECO:0000313" key="3">
    <source>
        <dbReference type="EMBL" id="GGB22576.1"/>
    </source>
</evidence>
<reference evidence="3" key="1">
    <citation type="journal article" date="2014" name="Int. J. Syst. Evol. Microbiol.">
        <title>Complete genome sequence of Corynebacterium casei LMG S-19264T (=DSM 44701T), isolated from a smear-ripened cheese.</title>
        <authorList>
            <consortium name="US DOE Joint Genome Institute (JGI-PGF)"/>
            <person name="Walter F."/>
            <person name="Albersmeier A."/>
            <person name="Kalinowski J."/>
            <person name="Ruckert C."/>
        </authorList>
    </citation>
    <scope>NUCLEOTIDE SEQUENCE</scope>
    <source>
        <strain evidence="3">CGMCC 1.15448</strain>
    </source>
</reference>
<feature type="compositionally biased region" description="Polar residues" evidence="1">
    <location>
        <begin position="1"/>
        <end position="17"/>
    </location>
</feature>
<dbReference type="NCBIfam" id="TIGR04189">
    <property type="entry name" value="surface_SprA"/>
    <property type="match status" value="1"/>
</dbReference>
<dbReference type="RefSeq" id="WP_229689111.1">
    <property type="nucleotide sequence ID" value="NZ_BMJC01000006.1"/>
</dbReference>
<reference evidence="3" key="2">
    <citation type="submission" date="2020-09" db="EMBL/GenBank/DDBJ databases">
        <authorList>
            <person name="Sun Q."/>
            <person name="Zhou Y."/>
        </authorList>
    </citation>
    <scope>NUCLEOTIDE SEQUENCE</scope>
    <source>
        <strain evidence="3">CGMCC 1.15448</strain>
    </source>
</reference>
<organism evidence="3 4">
    <name type="scientific">Puia dinghuensis</name>
    <dbReference type="NCBI Taxonomy" id="1792502"/>
    <lineage>
        <taxon>Bacteria</taxon>
        <taxon>Pseudomonadati</taxon>
        <taxon>Bacteroidota</taxon>
        <taxon>Chitinophagia</taxon>
        <taxon>Chitinophagales</taxon>
        <taxon>Chitinophagaceae</taxon>
        <taxon>Puia</taxon>
    </lineage>
</organism>
<dbReference type="Pfam" id="PF14349">
    <property type="entry name" value="SprA_N"/>
    <property type="match status" value="2"/>
</dbReference>
<keyword evidence="4" id="KW-1185">Reference proteome</keyword>
<proteinExistence type="predicted"/>
<name>A0A8J2XW13_9BACT</name>
<evidence type="ECO:0000259" key="2">
    <source>
        <dbReference type="Pfam" id="PF14349"/>
    </source>
</evidence>